<dbReference type="GeneID" id="77811847"/>
<evidence type="ECO:0000313" key="1">
    <source>
        <dbReference type="EMBL" id="WAQ86627.1"/>
    </source>
</evidence>
<protein>
    <submittedName>
        <fullName evidence="1">Uncharacterized protein</fullName>
    </submittedName>
</protein>
<keyword evidence="2" id="KW-1185">Reference proteome</keyword>
<reference evidence="1" key="1">
    <citation type="submission" date="2022-10" db="EMBL/GenBank/DDBJ databases">
        <title>Puccinia triticina Genome sequencing and assembly.</title>
        <authorList>
            <person name="Li C."/>
        </authorList>
    </citation>
    <scope>NUCLEOTIDE SEQUENCE</scope>
    <source>
        <strain evidence="1">Pt15</strain>
    </source>
</reference>
<dbReference type="EMBL" id="CP110427">
    <property type="protein sequence ID" value="WAQ86627.1"/>
    <property type="molecule type" value="Genomic_DNA"/>
</dbReference>
<dbReference type="Proteomes" id="UP001164743">
    <property type="component" value="Chromosome 7A"/>
</dbReference>
<organism evidence="1 2">
    <name type="scientific">Puccinia triticina</name>
    <dbReference type="NCBI Taxonomy" id="208348"/>
    <lineage>
        <taxon>Eukaryota</taxon>
        <taxon>Fungi</taxon>
        <taxon>Dikarya</taxon>
        <taxon>Basidiomycota</taxon>
        <taxon>Pucciniomycotina</taxon>
        <taxon>Pucciniomycetes</taxon>
        <taxon>Pucciniales</taxon>
        <taxon>Pucciniaceae</taxon>
        <taxon>Puccinia</taxon>
    </lineage>
</organism>
<proteinExistence type="predicted"/>
<sequence length="68" mass="7216">MIGFGGSWAGPENPCPAQPIPSPTSCSIWTVLASNLLHSQSLRWTALQPPQLQITPMAGSLSNSKSLR</sequence>
<accession>A0ABY7CRN7</accession>
<gene>
    <name evidence="1" type="ORF">PtA15_7A354</name>
</gene>
<evidence type="ECO:0000313" key="2">
    <source>
        <dbReference type="Proteomes" id="UP001164743"/>
    </source>
</evidence>
<name>A0ABY7CRN7_9BASI</name>
<dbReference type="RefSeq" id="XP_053022182.1">
    <property type="nucleotide sequence ID" value="XM_053170952.1"/>
</dbReference>